<dbReference type="AlphaFoldDB" id="A0A1G9JLS0"/>
<reference evidence="1 2" key="1">
    <citation type="submission" date="2016-10" db="EMBL/GenBank/DDBJ databases">
        <authorList>
            <person name="de Groot N.N."/>
        </authorList>
    </citation>
    <scope>NUCLEOTIDE SEQUENCE [LARGE SCALE GENOMIC DNA]</scope>
    <source>
        <strain evidence="1 2">CGMCC 4.5727</strain>
    </source>
</reference>
<dbReference type="RefSeq" id="WP_093618179.1">
    <property type="nucleotide sequence ID" value="NZ_FNFF01000032.1"/>
</dbReference>
<keyword evidence="2" id="KW-1185">Reference proteome</keyword>
<organism evidence="1 2">
    <name type="scientific">Streptomyces indicus</name>
    <dbReference type="NCBI Taxonomy" id="417292"/>
    <lineage>
        <taxon>Bacteria</taxon>
        <taxon>Bacillati</taxon>
        <taxon>Actinomycetota</taxon>
        <taxon>Actinomycetes</taxon>
        <taxon>Kitasatosporales</taxon>
        <taxon>Streptomycetaceae</taxon>
        <taxon>Streptomyces</taxon>
    </lineage>
</organism>
<dbReference type="OrthoDB" id="4050817at2"/>
<gene>
    <name evidence="1" type="ORF">SAMN05421806_13225</name>
</gene>
<name>A0A1G9JLS0_9ACTN</name>
<protein>
    <submittedName>
        <fullName evidence="1">Uncharacterized protein</fullName>
    </submittedName>
</protein>
<evidence type="ECO:0000313" key="1">
    <source>
        <dbReference type="EMBL" id="SDL38175.1"/>
    </source>
</evidence>
<sequence length="313" mass="34322">MAPHRDISPDDCPSCHKVYGALEEHHTADPETWLTTEALGRIVGLKKRATQDHLAHLFAHSRIDANRRTPLGGGIGQPLLPGAQEWAANVVAPDPTCAKCLVALAAIGWEGQVHMEELAKIAGVSLRTIERHRPHLVRADLVAFRPVPIRENGKNLGRRPDRFTLLSGFTAPRLEGAALEAVPALAASIIDRVRWFVGVTDEERALAAKSVAWCLRNGWPEEALLRALDATENRQAYRPNGYLDKLLRKLPAQYVIPARQMVTQRTAPRRLDCAICDTPFKTTMPGHVLCGGAVCLRPELAVIPPSATVYKLA</sequence>
<dbReference type="Proteomes" id="UP000199155">
    <property type="component" value="Unassembled WGS sequence"/>
</dbReference>
<accession>A0A1G9JLS0</accession>
<evidence type="ECO:0000313" key="2">
    <source>
        <dbReference type="Proteomes" id="UP000199155"/>
    </source>
</evidence>
<dbReference type="STRING" id="417292.SAMN05421806_13225"/>
<proteinExistence type="predicted"/>
<dbReference type="EMBL" id="FNFF01000032">
    <property type="protein sequence ID" value="SDL38175.1"/>
    <property type="molecule type" value="Genomic_DNA"/>
</dbReference>